<dbReference type="AlphaFoldDB" id="A0A1C0AB63"/>
<protein>
    <recommendedName>
        <fullName evidence="1">Xylose isomerase-like TIM barrel domain-containing protein</fullName>
    </recommendedName>
</protein>
<dbReference type="EMBL" id="LWDV01000007">
    <property type="protein sequence ID" value="OCL27623.1"/>
    <property type="molecule type" value="Genomic_DNA"/>
</dbReference>
<dbReference type="OrthoDB" id="110795at2"/>
<dbReference type="Gene3D" id="3.20.20.150">
    <property type="entry name" value="Divalent-metal-dependent TIM barrel enzymes"/>
    <property type="match status" value="1"/>
</dbReference>
<proteinExistence type="predicted"/>
<gene>
    <name evidence="2" type="ORF">U472_03470</name>
</gene>
<name>A0A1C0AB63_9FIRM</name>
<dbReference type="InterPro" id="IPR036237">
    <property type="entry name" value="Xyl_isomerase-like_sf"/>
</dbReference>
<organism evidence="2 3">
    <name type="scientific">Orenia metallireducens</name>
    <dbReference type="NCBI Taxonomy" id="1413210"/>
    <lineage>
        <taxon>Bacteria</taxon>
        <taxon>Bacillati</taxon>
        <taxon>Bacillota</taxon>
        <taxon>Clostridia</taxon>
        <taxon>Halanaerobiales</taxon>
        <taxon>Halobacteroidaceae</taxon>
        <taxon>Orenia</taxon>
    </lineage>
</organism>
<dbReference type="Proteomes" id="UP000093514">
    <property type="component" value="Unassembled WGS sequence"/>
</dbReference>
<sequence length="286" mass="33612">MTLFVSTAWSEYNERNIKDKIEEFILKGIINIELSGGADFYEGIESDILDLNDKYNLNFILHNYFPPQKEDFVLNIASEDENNLKKSIDFVKKNINLASKFKSRLYTFHAGYAKKLNVTSKGYFKPDPGKIDWQKTYNTFYKSLDEILYFATKKGVRIGIENLFPFNEQENYSIMCTIREIEEMLFRYKDNKYLGLLIDFGHLNVAAHYMGFDRDKALDYLIAEYRDRIFEIHISDNGGSKDEHLPISENGWQIKLIERYELFDKPIVIEGMDLSFNLINKISKRV</sequence>
<accession>A0A1C0AB63</accession>
<dbReference type="SUPFAM" id="SSF51658">
    <property type="entry name" value="Xylose isomerase-like"/>
    <property type="match status" value="1"/>
</dbReference>
<dbReference type="InterPro" id="IPR013022">
    <property type="entry name" value="Xyl_isomerase-like_TIM-brl"/>
</dbReference>
<comment type="caution">
    <text evidence="2">The sequence shown here is derived from an EMBL/GenBank/DDBJ whole genome shotgun (WGS) entry which is preliminary data.</text>
</comment>
<evidence type="ECO:0000313" key="2">
    <source>
        <dbReference type="EMBL" id="OCL27623.1"/>
    </source>
</evidence>
<dbReference type="RefSeq" id="WP_068715549.1">
    <property type="nucleotide sequence ID" value="NZ_LWDV01000007.1"/>
</dbReference>
<dbReference type="PANTHER" id="PTHR12110:SF21">
    <property type="entry name" value="XYLOSE ISOMERASE-LIKE TIM BARREL DOMAIN-CONTAINING PROTEIN"/>
    <property type="match status" value="1"/>
</dbReference>
<evidence type="ECO:0000313" key="3">
    <source>
        <dbReference type="Proteomes" id="UP000093514"/>
    </source>
</evidence>
<keyword evidence="3" id="KW-1185">Reference proteome</keyword>
<reference evidence="3" key="1">
    <citation type="submission" date="2016-07" db="EMBL/GenBank/DDBJ databases">
        <authorList>
            <person name="Florea S."/>
            <person name="Webb J.S."/>
            <person name="Jaromczyk J."/>
            <person name="Schardl C.L."/>
        </authorList>
    </citation>
    <scope>NUCLEOTIDE SEQUENCE [LARGE SCALE GENOMIC DNA]</scope>
    <source>
        <strain evidence="3">Z6</strain>
    </source>
</reference>
<dbReference type="PANTHER" id="PTHR12110">
    <property type="entry name" value="HYDROXYPYRUVATE ISOMERASE"/>
    <property type="match status" value="1"/>
</dbReference>
<dbReference type="Pfam" id="PF01261">
    <property type="entry name" value="AP_endonuc_2"/>
    <property type="match status" value="1"/>
</dbReference>
<feature type="domain" description="Xylose isomerase-like TIM barrel" evidence="1">
    <location>
        <begin position="47"/>
        <end position="250"/>
    </location>
</feature>
<evidence type="ECO:0000259" key="1">
    <source>
        <dbReference type="Pfam" id="PF01261"/>
    </source>
</evidence>
<reference evidence="2 3" key="2">
    <citation type="submission" date="2016-08" db="EMBL/GenBank/DDBJ databases">
        <title>Orenia metallireducens sp. nov. strain Z6, a Novel Metal-reducing Firmicute from the Deep Subsurface.</title>
        <authorList>
            <person name="Maxim B.I."/>
            <person name="Kenneth K."/>
            <person name="Flynn T.M."/>
            <person name="Oloughlin E.J."/>
            <person name="Locke R.A."/>
            <person name="Weber J.R."/>
            <person name="Egan S.M."/>
            <person name="Mackie R.I."/>
            <person name="Cann I.K."/>
        </authorList>
    </citation>
    <scope>NUCLEOTIDE SEQUENCE [LARGE SCALE GENOMIC DNA]</scope>
    <source>
        <strain evidence="2 3">Z6</strain>
    </source>
</reference>
<dbReference type="InterPro" id="IPR050312">
    <property type="entry name" value="IolE/XylAMocC-like"/>
</dbReference>